<dbReference type="Proteomes" id="UP000623301">
    <property type="component" value="Unassembled WGS sequence"/>
</dbReference>
<name>A0ABS0WU83_9FLAO</name>
<comment type="caution">
    <text evidence="1">The sequence shown here is derived from an EMBL/GenBank/DDBJ whole genome shotgun (WGS) entry which is preliminary data.</text>
</comment>
<dbReference type="EMBL" id="JAEHFJ010000008">
    <property type="protein sequence ID" value="MBJ2175545.1"/>
    <property type="molecule type" value="Genomic_DNA"/>
</dbReference>
<dbReference type="RefSeq" id="WP_198842211.1">
    <property type="nucleotide sequence ID" value="NZ_JAEHFJ010000008.1"/>
</dbReference>
<accession>A0ABS0WU83</accession>
<protein>
    <submittedName>
        <fullName evidence="1">Uncharacterized protein</fullName>
    </submittedName>
</protein>
<gene>
    <name evidence="1" type="ORF">JBL43_14935</name>
</gene>
<evidence type="ECO:0000313" key="2">
    <source>
        <dbReference type="Proteomes" id="UP000623301"/>
    </source>
</evidence>
<reference evidence="1 2" key="1">
    <citation type="submission" date="2020-12" db="EMBL/GenBank/DDBJ databases">
        <title>Aureibaculum luteum sp. nov. and Aureibaculum flavum sp. nov., novel members of the family Flavobacteriaceae isolated from Antarctic intertidal sediments.</title>
        <authorList>
            <person name="He X."/>
            <person name="Zhang X."/>
        </authorList>
    </citation>
    <scope>NUCLEOTIDE SEQUENCE [LARGE SCALE GENOMIC DNA]</scope>
    <source>
        <strain evidence="1 2">A20</strain>
    </source>
</reference>
<proteinExistence type="predicted"/>
<sequence length="220" mass="25933">MKTPILFVKFGQKEHIEGLQNKGLLYLNTVDFFKKLESEQGARGDFLEGASEIKNIYEQDESILTINPGGKDEIHLNLTKAQIRQFFNYKGNIFSLFSIFNNKKETQEIEFEKSMKSFGDTALIITNVSEFLKRVKLELDRQKYKFDWRLVDYYNENERNLKELNIFSKASTFQNQNEFRIYVENVNNKPLKIEIGSIKEISYIVESEKLTKLKIERIKT</sequence>
<evidence type="ECO:0000313" key="1">
    <source>
        <dbReference type="EMBL" id="MBJ2175545.1"/>
    </source>
</evidence>
<keyword evidence="2" id="KW-1185">Reference proteome</keyword>
<organism evidence="1 2">
    <name type="scientific">Aureibaculum flavum</name>
    <dbReference type="NCBI Taxonomy" id="2795986"/>
    <lineage>
        <taxon>Bacteria</taxon>
        <taxon>Pseudomonadati</taxon>
        <taxon>Bacteroidota</taxon>
        <taxon>Flavobacteriia</taxon>
        <taxon>Flavobacteriales</taxon>
        <taxon>Flavobacteriaceae</taxon>
        <taxon>Aureibaculum</taxon>
    </lineage>
</organism>